<feature type="signal peptide" evidence="1">
    <location>
        <begin position="1"/>
        <end position="19"/>
    </location>
</feature>
<accession>A0A1G8HV43</accession>
<evidence type="ECO:0000313" key="2">
    <source>
        <dbReference type="EMBL" id="SDI10350.1"/>
    </source>
</evidence>
<dbReference type="PROSITE" id="PS51257">
    <property type="entry name" value="PROKAR_LIPOPROTEIN"/>
    <property type="match status" value="1"/>
</dbReference>
<dbReference type="EMBL" id="FNEJ01000001">
    <property type="protein sequence ID" value="SDI10350.1"/>
    <property type="molecule type" value="Genomic_DNA"/>
</dbReference>
<keyword evidence="1" id="KW-0732">Signal</keyword>
<evidence type="ECO:0008006" key="4">
    <source>
        <dbReference type="Google" id="ProtNLM"/>
    </source>
</evidence>
<evidence type="ECO:0000313" key="3">
    <source>
        <dbReference type="Proteomes" id="UP000199093"/>
    </source>
</evidence>
<gene>
    <name evidence="2" type="ORF">SAMN04487993_100153</name>
</gene>
<dbReference type="AlphaFoldDB" id="A0A1G8HV43"/>
<dbReference type="OrthoDB" id="8361570at2"/>
<evidence type="ECO:0000256" key="1">
    <source>
        <dbReference type="SAM" id="SignalP"/>
    </source>
</evidence>
<dbReference type="RefSeq" id="WP_089841894.1">
    <property type="nucleotide sequence ID" value="NZ_FNEJ01000001.1"/>
</dbReference>
<name>A0A1G8HV43_9RHOB</name>
<proteinExistence type="predicted"/>
<feature type="chain" id="PRO_5011500971" description="Lipoprotein" evidence="1">
    <location>
        <begin position="20"/>
        <end position="176"/>
    </location>
</feature>
<keyword evidence="3" id="KW-1185">Reference proteome</keyword>
<organism evidence="2 3">
    <name type="scientific">Salipiger marinus</name>
    <dbReference type="NCBI Taxonomy" id="555512"/>
    <lineage>
        <taxon>Bacteria</taxon>
        <taxon>Pseudomonadati</taxon>
        <taxon>Pseudomonadota</taxon>
        <taxon>Alphaproteobacteria</taxon>
        <taxon>Rhodobacterales</taxon>
        <taxon>Roseobacteraceae</taxon>
        <taxon>Salipiger</taxon>
    </lineage>
</organism>
<dbReference type="Proteomes" id="UP000199093">
    <property type="component" value="Unassembled WGS sequence"/>
</dbReference>
<reference evidence="2 3" key="1">
    <citation type="submission" date="2016-10" db="EMBL/GenBank/DDBJ databases">
        <authorList>
            <person name="de Groot N.N."/>
        </authorList>
    </citation>
    <scope>NUCLEOTIDE SEQUENCE [LARGE SCALE GENOMIC DNA]</scope>
    <source>
        <strain evidence="2 3">DSM 26424</strain>
    </source>
</reference>
<sequence>MKSNILLVALLALTACAGAEITTPPVMIVPKVPANAVGVDVYAKDRARGNPVPRFRGQKTVQVRTRGKGESSSHTELSGVPCTMDSGLYSASFVTPANIVVPDYGPNSPALFVRCVVAERSGSATVTAINMTAQQRQSSAAGTGLLGAIIIGAVAAAHNNPEKDDFAYPAINVTLR</sequence>
<protein>
    <recommendedName>
        <fullName evidence="4">Lipoprotein</fullName>
    </recommendedName>
</protein>